<dbReference type="InterPro" id="IPR008651">
    <property type="entry name" value="Uncharacterised_HicB"/>
</dbReference>
<dbReference type="Proteomes" id="UP000654947">
    <property type="component" value="Unassembled WGS sequence"/>
</dbReference>
<dbReference type="InterPro" id="IPR035069">
    <property type="entry name" value="TTHA1013/TTHA0281-like"/>
</dbReference>
<gene>
    <name evidence="1" type="ORF">GCM10007147_14670</name>
</gene>
<accession>A0A919CHB3</accession>
<protein>
    <recommendedName>
        <fullName evidence="3">Toxin-antitoxin system HicB family antitoxin</fullName>
    </recommendedName>
</protein>
<dbReference type="InterPro" id="IPR010985">
    <property type="entry name" value="Ribbon_hlx_hlx"/>
</dbReference>
<proteinExistence type="predicted"/>
<evidence type="ECO:0000313" key="2">
    <source>
        <dbReference type="Proteomes" id="UP000654947"/>
    </source>
</evidence>
<dbReference type="GO" id="GO:0006355">
    <property type="term" value="P:regulation of DNA-templated transcription"/>
    <property type="evidence" value="ECO:0007669"/>
    <property type="project" value="InterPro"/>
</dbReference>
<dbReference type="EMBL" id="BMXL01000005">
    <property type="protein sequence ID" value="GHD21368.1"/>
    <property type="molecule type" value="Genomic_DNA"/>
</dbReference>
<dbReference type="SUPFAM" id="SSF47598">
    <property type="entry name" value="Ribbon-helix-helix"/>
    <property type="match status" value="1"/>
</dbReference>
<sequence>MKGRADHYAYRVRWSAEDEAYLGTVAEFPSLSWLAEDRSTAFTGIQELAADAVEDMLASGEQPPAAIADRAYSGKFMVRVPPEVHRELSIEAAEQNVSLNRLVSARLAGLSGVGSAGEDASCG</sequence>
<keyword evidence="2" id="KW-1185">Reference proteome</keyword>
<reference evidence="1 2" key="1">
    <citation type="journal article" date="2014" name="Int. J. Syst. Evol. Microbiol.">
        <title>Complete genome sequence of Corynebacterium casei LMG S-19264T (=DSM 44701T), isolated from a smear-ripened cheese.</title>
        <authorList>
            <consortium name="US DOE Joint Genome Institute (JGI-PGF)"/>
            <person name="Walter F."/>
            <person name="Albersmeier A."/>
            <person name="Kalinowski J."/>
            <person name="Ruckert C."/>
        </authorList>
    </citation>
    <scope>NUCLEOTIDE SEQUENCE [LARGE SCALE GENOMIC DNA]</scope>
    <source>
        <strain evidence="1 2">KCTC 19473</strain>
    </source>
</reference>
<evidence type="ECO:0000313" key="1">
    <source>
        <dbReference type="EMBL" id="GHD21368.1"/>
    </source>
</evidence>
<dbReference type="AlphaFoldDB" id="A0A919CHB3"/>
<organism evidence="1 2">
    <name type="scientific">Nocardiopsis kunsanensis</name>
    <dbReference type="NCBI Taxonomy" id="141693"/>
    <lineage>
        <taxon>Bacteria</taxon>
        <taxon>Bacillati</taxon>
        <taxon>Actinomycetota</taxon>
        <taxon>Actinomycetes</taxon>
        <taxon>Streptosporangiales</taxon>
        <taxon>Nocardiopsidaceae</taxon>
        <taxon>Nocardiopsis</taxon>
    </lineage>
</organism>
<evidence type="ECO:0008006" key="3">
    <source>
        <dbReference type="Google" id="ProtNLM"/>
    </source>
</evidence>
<dbReference type="RefSeq" id="WP_193517613.1">
    <property type="nucleotide sequence ID" value="NZ_BMXL01000005.1"/>
</dbReference>
<dbReference type="Pfam" id="PF05534">
    <property type="entry name" value="HicB"/>
    <property type="match status" value="1"/>
</dbReference>
<dbReference type="SUPFAM" id="SSF143100">
    <property type="entry name" value="TTHA1013/TTHA0281-like"/>
    <property type="match status" value="1"/>
</dbReference>
<name>A0A919CHB3_9ACTN</name>
<comment type="caution">
    <text evidence="1">The sequence shown here is derived from an EMBL/GenBank/DDBJ whole genome shotgun (WGS) entry which is preliminary data.</text>
</comment>